<evidence type="ECO:0000313" key="1">
    <source>
        <dbReference type="EMBL" id="AKD04313.1"/>
    </source>
</evidence>
<dbReference type="PATRIC" id="fig|400092.3.peg.3497"/>
<keyword evidence="2" id="KW-1185">Reference proteome</keyword>
<proteinExistence type="predicted"/>
<dbReference type="KEGG" id="pko:PKOR_15970"/>
<organism evidence="1 2">
    <name type="scientific">Pontibacter korlensis</name>
    <dbReference type="NCBI Taxonomy" id="400092"/>
    <lineage>
        <taxon>Bacteria</taxon>
        <taxon>Pseudomonadati</taxon>
        <taxon>Bacteroidota</taxon>
        <taxon>Cytophagia</taxon>
        <taxon>Cytophagales</taxon>
        <taxon>Hymenobacteraceae</taxon>
        <taxon>Pontibacter</taxon>
    </lineage>
</organism>
<dbReference type="HOGENOM" id="CLU_2900343_0_0_10"/>
<name>A0A0E3ZFJ3_9BACT</name>
<dbReference type="Proteomes" id="UP000033109">
    <property type="component" value="Chromosome"/>
</dbReference>
<evidence type="ECO:0000313" key="2">
    <source>
        <dbReference type="Proteomes" id="UP000033109"/>
    </source>
</evidence>
<reference evidence="1 2" key="1">
    <citation type="journal article" date="2015" name="Sci. Rep.">
        <title>Unraveling adaptation of Pontibacter korlensis to radiation and infertility in desert through complete genome and comparative transcriptomic analysis.</title>
        <authorList>
            <person name="Dai J."/>
            <person name="Dai W."/>
            <person name="Qiu C."/>
            <person name="Yang Z."/>
            <person name="Zhang Y."/>
            <person name="Zhou M."/>
            <person name="Zhang L."/>
            <person name="Fang C."/>
            <person name="Gao Q."/>
            <person name="Yang Q."/>
            <person name="Li X."/>
            <person name="Wang Z."/>
            <person name="Wang Z."/>
            <person name="Jia Z."/>
            <person name="Chen X."/>
        </authorList>
    </citation>
    <scope>NUCLEOTIDE SEQUENCE [LARGE SCALE GENOMIC DNA]</scope>
    <source>
        <strain evidence="1 2">X14-1T</strain>
    </source>
</reference>
<protein>
    <submittedName>
        <fullName evidence="1">Uncharacterized protein</fullName>
    </submittedName>
</protein>
<dbReference type="EMBL" id="CP009621">
    <property type="protein sequence ID" value="AKD04313.1"/>
    <property type="molecule type" value="Genomic_DNA"/>
</dbReference>
<sequence length="62" mass="7138">MPHTSKQNRKRRFMARQNVKPRASALGFKMEVLLNNVEVKEASAVLVTRRIRVITVLYIGLT</sequence>
<gene>
    <name evidence="1" type="ORF">PKOR_15970</name>
</gene>
<dbReference type="AlphaFoldDB" id="A0A0E3ZFJ3"/>
<accession>A0A0E3ZFJ3</accession>